<comment type="caution">
    <text evidence="1">The sequence shown here is derived from an EMBL/GenBank/DDBJ whole genome shotgun (WGS) entry which is preliminary data.</text>
</comment>
<dbReference type="STRING" id="1227496.C489_02811"/>
<keyword evidence="2" id="KW-1185">Reference proteome</keyword>
<sequence length="267" mass="30340">MRPRPTTDRGPRCMVDRLICYRAPSTVASVKEIADWLRARIDADVTVRDRFLDVHRTDDLAERFAEARVPSSSDRETGNTMLGTIRYEERALENPEREGGVLYDGTAVQRALNDALPADQRGLETLHVPVLDRAIGTWGDHDGRWHKRVNVLGQPALVSVPGLYEAPAKPEAYYEEKQRHALLSGETPPREVLENQVEGEFLIEDDPRTTDALKGYVLQGYHFLETGEAFCDREGCRLYNAHYHEELIDAQLREPAFCSDHARRYAP</sequence>
<dbReference type="Proteomes" id="UP000011632">
    <property type="component" value="Unassembled WGS sequence"/>
</dbReference>
<dbReference type="EMBL" id="AOID01000011">
    <property type="protein sequence ID" value="ELY70242.1"/>
    <property type="molecule type" value="Genomic_DNA"/>
</dbReference>
<reference evidence="1 2" key="1">
    <citation type="journal article" date="2014" name="PLoS Genet.">
        <title>Phylogenetically driven sequencing of extremely halophilic archaea reveals strategies for static and dynamic osmo-response.</title>
        <authorList>
            <person name="Becker E.A."/>
            <person name="Seitzer P.M."/>
            <person name="Tritt A."/>
            <person name="Larsen D."/>
            <person name="Krusor M."/>
            <person name="Yao A.I."/>
            <person name="Wu D."/>
            <person name="Madern D."/>
            <person name="Eisen J.A."/>
            <person name="Darling A.E."/>
            <person name="Facciotti M.T."/>
        </authorList>
    </citation>
    <scope>NUCLEOTIDE SEQUENCE [LARGE SCALE GENOMIC DNA]</scope>
    <source>
        <strain evidence="1 2">JCM 10478</strain>
    </source>
</reference>
<organism evidence="1 2">
    <name type="scientific">Natrinema versiforme JCM 10478</name>
    <dbReference type="NCBI Taxonomy" id="1227496"/>
    <lineage>
        <taxon>Archaea</taxon>
        <taxon>Methanobacteriati</taxon>
        <taxon>Methanobacteriota</taxon>
        <taxon>Stenosarchaea group</taxon>
        <taxon>Halobacteria</taxon>
        <taxon>Halobacteriales</taxon>
        <taxon>Natrialbaceae</taxon>
        <taxon>Natrinema</taxon>
    </lineage>
</organism>
<protein>
    <submittedName>
        <fullName evidence="1">Uncharacterized protein</fullName>
    </submittedName>
</protein>
<gene>
    <name evidence="1" type="ORF">C489_02811</name>
</gene>
<evidence type="ECO:0000313" key="1">
    <source>
        <dbReference type="EMBL" id="ELY70242.1"/>
    </source>
</evidence>
<name>L9Y961_9EURY</name>
<dbReference type="Pfam" id="PF22529">
    <property type="entry name" value="DUF7001"/>
    <property type="match status" value="1"/>
</dbReference>
<dbReference type="PATRIC" id="fig|1227496.3.peg.571"/>
<evidence type="ECO:0000313" key="2">
    <source>
        <dbReference type="Proteomes" id="UP000011632"/>
    </source>
</evidence>
<accession>L9Y961</accession>
<proteinExistence type="predicted"/>
<dbReference type="InterPro" id="IPR054270">
    <property type="entry name" value="DUF7001"/>
</dbReference>
<dbReference type="AlphaFoldDB" id="L9Y961"/>